<dbReference type="GO" id="GO:0004222">
    <property type="term" value="F:metalloendopeptidase activity"/>
    <property type="evidence" value="ECO:0007669"/>
    <property type="project" value="InterPro"/>
</dbReference>
<evidence type="ECO:0000256" key="12">
    <source>
        <dbReference type="PIRSR" id="PIRSR613273-3"/>
    </source>
</evidence>
<dbReference type="InterPro" id="IPR036383">
    <property type="entry name" value="TSP1_rpt_sf"/>
</dbReference>
<evidence type="ECO:0000256" key="9">
    <source>
        <dbReference type="ARBA" id="ARBA00023180"/>
    </source>
</evidence>
<keyword evidence="6 11" id="KW-0862">Zinc</keyword>
<dbReference type="SUPFAM" id="SSF55486">
    <property type="entry name" value="Metalloproteases ('zincins'), catalytic domain"/>
    <property type="match status" value="1"/>
</dbReference>
<keyword evidence="5" id="KW-0378">Hydrolase</keyword>
<keyword evidence="17" id="KW-1185">Reference proteome</keyword>
<feature type="binding site" evidence="11">
    <location>
        <position position="379"/>
    </location>
    <ligand>
        <name>Ca(2+)</name>
        <dbReference type="ChEBI" id="CHEBI:29108"/>
        <label>2</label>
    </ligand>
</feature>
<dbReference type="Pfam" id="PF19236">
    <property type="entry name" value="ADAMTS_CR_3"/>
    <property type="match status" value="1"/>
</dbReference>
<dbReference type="Gene3D" id="3.40.1620.60">
    <property type="match status" value="1"/>
</dbReference>
<feature type="binding site" evidence="11 13">
    <location>
        <position position="512"/>
    </location>
    <ligand>
        <name>Zn(2+)</name>
        <dbReference type="ChEBI" id="CHEBI:29105"/>
        <note>catalytic</note>
    </ligand>
</feature>
<feature type="disulfide bond" evidence="12">
    <location>
        <begin position="491"/>
        <end position="573"/>
    </location>
</feature>
<evidence type="ECO:0000313" key="18">
    <source>
        <dbReference type="RefSeq" id="XP_030370452.1"/>
    </source>
</evidence>
<evidence type="ECO:0000256" key="3">
    <source>
        <dbReference type="ARBA" id="ARBA00022670"/>
    </source>
</evidence>
<feature type="disulfide bond" evidence="12">
    <location>
        <begin position="685"/>
        <end position="723"/>
    </location>
</feature>
<feature type="disulfide bond" evidence="12">
    <location>
        <begin position="645"/>
        <end position="657"/>
    </location>
</feature>
<feature type="binding site" evidence="11">
    <location>
        <position position="576"/>
    </location>
    <ligand>
        <name>Ca(2+)</name>
        <dbReference type="ChEBI" id="CHEBI:29108"/>
        <label>1</label>
    </ligand>
</feature>
<evidence type="ECO:0000256" key="7">
    <source>
        <dbReference type="ARBA" id="ARBA00023049"/>
    </source>
</evidence>
<dbReference type="PROSITE" id="PS50215">
    <property type="entry name" value="ADAM_MEPRO"/>
    <property type="match status" value="1"/>
</dbReference>
<keyword evidence="11" id="KW-0106">Calcium</keyword>
<evidence type="ECO:0000256" key="4">
    <source>
        <dbReference type="ARBA" id="ARBA00022723"/>
    </source>
</evidence>
<feature type="disulfide bond" evidence="12">
    <location>
        <begin position="696"/>
        <end position="708"/>
    </location>
</feature>
<evidence type="ECO:0000256" key="11">
    <source>
        <dbReference type="PIRSR" id="PIRSR613273-2"/>
    </source>
</evidence>
<dbReference type="PANTHER" id="PTHR13723">
    <property type="entry name" value="ADAMTS A DISINTEGRIN AND METALLOPROTEASE WITH THROMBOSPONDIN MOTIFS PROTEASE"/>
    <property type="match status" value="1"/>
</dbReference>
<keyword evidence="14" id="KW-1133">Transmembrane helix</keyword>
<dbReference type="FunFam" id="2.20.100.10:FF:000006">
    <property type="entry name" value="A disintegrin and metalloproteinase with thrombospondin motifs 1"/>
    <property type="match status" value="1"/>
</dbReference>
<feature type="domain" description="GON" evidence="16">
    <location>
        <begin position="1401"/>
        <end position="1598"/>
    </location>
</feature>
<dbReference type="GeneID" id="115621067"/>
<evidence type="ECO:0000256" key="1">
    <source>
        <dbReference type="ARBA" id="ARBA00004613"/>
    </source>
</evidence>
<dbReference type="GO" id="GO:0006508">
    <property type="term" value="P:proteolysis"/>
    <property type="evidence" value="ECO:0007669"/>
    <property type="project" value="UniProtKB-KW"/>
</dbReference>
<dbReference type="Pfam" id="PF08685">
    <property type="entry name" value="GON"/>
    <property type="match status" value="1"/>
</dbReference>
<dbReference type="SUPFAM" id="SSF82895">
    <property type="entry name" value="TSP-1 type 1 repeat"/>
    <property type="match status" value="3"/>
</dbReference>
<evidence type="ECO:0000259" key="16">
    <source>
        <dbReference type="PROSITE" id="PS51046"/>
    </source>
</evidence>
<evidence type="ECO:0000259" key="15">
    <source>
        <dbReference type="PROSITE" id="PS50215"/>
    </source>
</evidence>
<feature type="disulfide bond" evidence="12">
    <location>
        <begin position="617"/>
        <end position="652"/>
    </location>
</feature>
<dbReference type="PROSITE" id="PS50092">
    <property type="entry name" value="TSP1"/>
    <property type="match status" value="2"/>
</dbReference>
<evidence type="ECO:0000313" key="17">
    <source>
        <dbReference type="Proteomes" id="UP000504634"/>
    </source>
</evidence>
<dbReference type="PANTHER" id="PTHR13723:SF278">
    <property type="entry name" value="ADAM METALLOPEPTIDASE WITH THROMBOSPONDIN TYPE 1 MOTIF A, ISOFORM B"/>
    <property type="match status" value="1"/>
</dbReference>
<evidence type="ECO:0000256" key="14">
    <source>
        <dbReference type="SAM" id="Phobius"/>
    </source>
</evidence>
<proteinExistence type="predicted"/>
<feature type="binding site" evidence="11">
    <location>
        <position position="573"/>
    </location>
    <ligand>
        <name>Ca(2+)</name>
        <dbReference type="ChEBI" id="CHEBI:29108"/>
        <label>1</label>
    </ligand>
</feature>
<evidence type="ECO:0000256" key="6">
    <source>
        <dbReference type="ARBA" id="ARBA00022833"/>
    </source>
</evidence>
<feature type="disulfide bond" evidence="12">
    <location>
        <begin position="681"/>
        <end position="718"/>
    </location>
</feature>
<dbReference type="InterPro" id="IPR000884">
    <property type="entry name" value="TSP1_rpt"/>
</dbReference>
<dbReference type="Pfam" id="PF19030">
    <property type="entry name" value="TSP1_ADAMTS"/>
    <property type="match status" value="2"/>
</dbReference>
<gene>
    <name evidence="18" type="primary">LOC115621067</name>
</gene>
<feature type="binding site" evidence="11 13">
    <location>
        <position position="516"/>
    </location>
    <ligand>
        <name>Zn(2+)</name>
        <dbReference type="ChEBI" id="CHEBI:29105"/>
        <note>catalytic</note>
    </ligand>
</feature>
<dbReference type="PRINTS" id="PR01857">
    <property type="entry name" value="ADAMTSFAMILY"/>
</dbReference>
<comment type="subcellular location">
    <subcellularLocation>
        <location evidence="1">Secreted</location>
    </subcellularLocation>
</comment>
<dbReference type="GO" id="GO:0005576">
    <property type="term" value="C:extracellular region"/>
    <property type="evidence" value="ECO:0007669"/>
    <property type="project" value="UniProtKB-SubCell"/>
</dbReference>
<keyword evidence="2" id="KW-0964">Secreted</keyword>
<comment type="cofactor">
    <cofactor evidence="11">
        <name>Zn(2+)</name>
        <dbReference type="ChEBI" id="CHEBI:29105"/>
    </cofactor>
    <text evidence="11">Binds 1 zinc ion per subunit.</text>
</comment>
<dbReference type="Pfam" id="PF01421">
    <property type="entry name" value="Reprolysin"/>
    <property type="match status" value="1"/>
</dbReference>
<dbReference type="InterPro" id="IPR010294">
    <property type="entry name" value="ADAMTS_spacer1"/>
</dbReference>
<evidence type="ECO:0000256" key="2">
    <source>
        <dbReference type="ARBA" id="ARBA00022525"/>
    </source>
</evidence>
<comment type="caution">
    <text evidence="13">Lacks conserved residue(s) required for the propagation of feature annotation.</text>
</comment>
<dbReference type="InterPro" id="IPR024079">
    <property type="entry name" value="MetalloPept_cat_dom_sf"/>
</dbReference>
<dbReference type="OrthoDB" id="5855429at2759"/>
<dbReference type="InterPro" id="IPR013273">
    <property type="entry name" value="ADAMTS/ADAMTS-like"/>
</dbReference>
<dbReference type="Gene3D" id="2.20.100.10">
    <property type="entry name" value="Thrombospondin type-1 (TSP1) repeat"/>
    <property type="match status" value="2"/>
</dbReference>
<dbReference type="InterPro" id="IPR050439">
    <property type="entry name" value="ADAMTS_ADAMTS-like"/>
</dbReference>
<feature type="transmembrane region" description="Helical" evidence="14">
    <location>
        <begin position="84"/>
        <end position="104"/>
    </location>
</feature>
<dbReference type="Pfam" id="PF00090">
    <property type="entry name" value="TSP_1"/>
    <property type="match status" value="2"/>
</dbReference>
<feature type="disulfide bond" evidence="12">
    <location>
        <begin position="449"/>
        <end position="496"/>
    </location>
</feature>
<dbReference type="GO" id="GO:0008270">
    <property type="term" value="F:zinc ion binding"/>
    <property type="evidence" value="ECO:0007669"/>
    <property type="project" value="InterPro"/>
</dbReference>
<dbReference type="InterPro" id="IPR012314">
    <property type="entry name" value="Pept_M12B_GON-ADAMTSs"/>
</dbReference>
<keyword evidence="14" id="KW-0472">Membrane</keyword>
<feature type="disulfide bond" evidence="12">
    <location>
        <begin position="528"/>
        <end position="557"/>
    </location>
</feature>
<keyword evidence="8 12" id="KW-1015">Disulfide bond</keyword>
<dbReference type="GO" id="GO:0030198">
    <property type="term" value="P:extracellular matrix organization"/>
    <property type="evidence" value="ECO:0007669"/>
    <property type="project" value="InterPro"/>
</dbReference>
<feature type="binding site" evidence="11">
    <location>
        <position position="460"/>
    </location>
    <ligand>
        <name>Ca(2+)</name>
        <dbReference type="ChEBI" id="CHEBI:29108"/>
        <label>1</label>
    </ligand>
</feature>
<dbReference type="InterPro" id="IPR041645">
    <property type="entry name" value="ADAMTS_CR_2"/>
</dbReference>
<dbReference type="Gene3D" id="3.40.390.10">
    <property type="entry name" value="Collagenase (Catalytic Domain)"/>
    <property type="match status" value="1"/>
</dbReference>
<keyword evidence="4 11" id="KW-0479">Metal-binding</keyword>
<feature type="binding site" evidence="11 13">
    <location>
        <position position="522"/>
    </location>
    <ligand>
        <name>Zn(2+)</name>
        <dbReference type="ChEBI" id="CHEBI:29105"/>
        <note>catalytic</note>
    </ligand>
</feature>
<feature type="binding site" evidence="11">
    <location>
        <position position="379"/>
    </location>
    <ligand>
        <name>Ca(2+)</name>
        <dbReference type="ChEBI" id="CHEBI:29108"/>
        <label>1</label>
    </ligand>
</feature>
<organism evidence="17 18">
    <name type="scientific">Drosophila lebanonensis</name>
    <name type="common">Fruit fly</name>
    <name type="synonym">Scaptodrosophila lebanonensis</name>
    <dbReference type="NCBI Taxonomy" id="7225"/>
    <lineage>
        <taxon>Eukaryota</taxon>
        <taxon>Metazoa</taxon>
        <taxon>Ecdysozoa</taxon>
        <taxon>Arthropoda</taxon>
        <taxon>Hexapoda</taxon>
        <taxon>Insecta</taxon>
        <taxon>Pterygota</taxon>
        <taxon>Neoptera</taxon>
        <taxon>Endopterygota</taxon>
        <taxon>Diptera</taxon>
        <taxon>Brachycera</taxon>
        <taxon>Muscomorpha</taxon>
        <taxon>Ephydroidea</taxon>
        <taxon>Drosophilidae</taxon>
        <taxon>Scaptodrosophila</taxon>
    </lineage>
</organism>
<feature type="disulfide bond" evidence="12">
    <location>
        <begin position="471"/>
        <end position="479"/>
    </location>
</feature>
<feature type="disulfide bond" evidence="12">
    <location>
        <begin position="611"/>
        <end position="632"/>
    </location>
</feature>
<sequence>MYLDKEDIDVSLRRTDELCYAADLDDTVLRYSFKGNAPEPYSPKKEFIYSRPLVEKQLVLKKTCEWWFYKNKCSNMSTHWKHNVCLILTVPALCLFGALIFFIGSGSSGGYNSKYTIAPPKLPPLHFIESTELFINDTNVIDWGDDDNMGGEITLEDIGDDNHSDLVTPIKIANSSLNADDLLYESKRNSDGNSSQKDSAFSRTGTFRSKSSQIWDPHPEYILKVFGRALHLVLHQDTSFIPTDTFRVIRILNNDIEETDTQEQGHYLGCIYKGHVEGDQHSDVAVSLCGGMTGYIKTGFGTLLIQPVNQSSSNDDAVASGGDNQILHRVWRRSQRNARHAVSDFELDLEALELMATRATSKRTRRKRHNTDNQVYTLEVLVAVDRTMAEFHKNKNSLYSYILILFSIVSNIFADASIGNSIHISLVKLLEIRDPRPGNSTAELLKHFCSHLPQYGYHYDTAMLITRKNICGEHNPAKCHTLGLAELGTVCNPRSCSIVQDNGLSAAFTIAHELGHILNMPHDDDKRCIPHNHRDSIKHIMAPSMGEHMHPWSWSKCSQHYVSEFLEKSDKSCLEDTPTSYISNVPTQLPGEIYSLDHQCQLIHGSQSYFCNIDVECTQLWCKSNLHSGESCSTGHLPWADGTPCNHNRHWCQRGNCVPRNGSTVESVNGGWGPWSSYTVCSLTCGGGVQESRRECNNPLPKNGGKYCVGSRKKYRSCNTQSCPPGTTDLREEQCYNMNGRNFNIPGISPSSKWIPKYGLSVQDKCKLYCRMEDNSAYFQLSDKVRDGTTCSIDSFDKCVNGICRPAGCDNELNSIAKLDKCGVCEGRNDTCEERTGNFYVSDLFKQAKPASRCFYVTTIPKGASNIVITQPGYPEHNYIALSDDRRHPLLNSDNLVIPFRKKDHYAGLTFEYNGSNSTIERINTTYSRKLKRDLIVEIISIDLSAAKNNDTILITYTYTLDKPNYVEPEEEIYRWEMQTWSNCDSLCDGSRYRSPACVSITQGLKVAPQFCDESAKPGMETGACNTECSLNLNISKTKCSAACGQLGKWEMAYKCMQTFRGIQHTNIVDMSYCDLKPELMALKVLNEECVGPCWAYTDWSTCTKTCGTGTQVRKTKGCYIKNTPTKDEFCDQRDLQQNLLRTCNIEPCYYIEGTGLQQNLLRTCNKEPCYYIEGLKNPRSVNYWVASEWGKCNDWCEKSRTVTCMHPQGLGCPPEKKPQEVRKCCQIKYMNEWTPCSAVCGTGERRRMQYCARVYKSEVRGAPKMRVKIDNSYCISRNIKKPTFKKMKKSCKMTCKWAMSEWTQCATDCSEDYQVRHVGCETGHGIRIDERYCDATRRPLKRRICSNCVRRKSKVVMKCNCKGIERRRIFCFDSMDRRIVCPHKERSTEHQCSPPSGCNKPQSCADVQQIQRSYKDGEYILYVRSRPVRIYCHKMNSRTPKEYINLNQLENYSIYYEYRSHYPDSCPPESRASEFHEIQNSGRTHFGKLRLNITDLRVIENDFEFATTSGEQRQVYGSAGDCYNRNMACPQGAFSINLEHTGFVMRPGATWKLFGNSVVMRRDNGFETAKVKRRAFCGGYCGHCSISPSSGLYLDVL</sequence>
<evidence type="ECO:0000256" key="5">
    <source>
        <dbReference type="ARBA" id="ARBA00022801"/>
    </source>
</evidence>
<keyword evidence="9" id="KW-0325">Glycoprotein</keyword>
<feature type="binding site" evidence="11">
    <location>
        <position position="576"/>
    </location>
    <ligand>
        <name>Ca(2+)</name>
        <dbReference type="ChEBI" id="CHEBI:29108"/>
        <label>2</label>
    </ligand>
</feature>
<reference evidence="18" key="1">
    <citation type="submission" date="2025-08" db="UniProtKB">
        <authorList>
            <consortium name="RefSeq"/>
        </authorList>
    </citation>
    <scope>IDENTIFICATION</scope>
    <source>
        <strain evidence="18">11010-0011.00</strain>
        <tissue evidence="18">Whole body</tissue>
    </source>
</reference>
<dbReference type="Pfam" id="PF17771">
    <property type="entry name" value="ADAMTS_CR_2"/>
    <property type="match status" value="1"/>
</dbReference>
<dbReference type="CTD" id="41887"/>
<evidence type="ECO:0000256" key="13">
    <source>
        <dbReference type="PROSITE-ProRule" id="PRU00276"/>
    </source>
</evidence>
<dbReference type="Gene3D" id="2.60.120.830">
    <property type="match status" value="1"/>
</dbReference>
<keyword evidence="14" id="KW-0812">Transmembrane</keyword>
<feature type="active site" evidence="10 13">
    <location>
        <position position="513"/>
    </location>
</feature>
<dbReference type="CDD" id="cd04273">
    <property type="entry name" value="ZnMc_ADAMTS_like"/>
    <property type="match status" value="1"/>
</dbReference>
<dbReference type="Proteomes" id="UP000504634">
    <property type="component" value="Unplaced"/>
</dbReference>
<feature type="disulfide bond" evidence="12">
    <location>
        <begin position="600"/>
        <end position="622"/>
    </location>
</feature>
<accession>A0A6J2T698</accession>
<name>A0A6J2T698_DROLE</name>
<keyword evidence="7 18" id="KW-0482">Metalloprotease</keyword>
<evidence type="ECO:0000256" key="10">
    <source>
        <dbReference type="PIRSR" id="PIRSR613273-1"/>
    </source>
</evidence>
<keyword evidence="3" id="KW-0645">Protease</keyword>
<dbReference type="Pfam" id="PF05986">
    <property type="entry name" value="ADAMTS_spacer1"/>
    <property type="match status" value="1"/>
</dbReference>
<feature type="domain" description="Peptidase M12B" evidence="15">
    <location>
        <begin position="376"/>
        <end position="578"/>
    </location>
</feature>
<dbReference type="InterPro" id="IPR001590">
    <property type="entry name" value="Peptidase_M12B"/>
</dbReference>
<dbReference type="PROSITE" id="PS51046">
    <property type="entry name" value="GON"/>
    <property type="match status" value="1"/>
</dbReference>
<evidence type="ECO:0000256" key="8">
    <source>
        <dbReference type="ARBA" id="ARBA00023157"/>
    </source>
</evidence>
<dbReference type="InterPro" id="IPR045371">
    <property type="entry name" value="ADAMTS_CR_3"/>
</dbReference>
<dbReference type="RefSeq" id="XP_030370452.1">
    <property type="nucleotide sequence ID" value="XM_030514592.1"/>
</dbReference>
<dbReference type="GO" id="GO:0031012">
    <property type="term" value="C:extracellular matrix"/>
    <property type="evidence" value="ECO:0007669"/>
    <property type="project" value="TreeGrafter"/>
</dbReference>
<dbReference type="SMART" id="SM00209">
    <property type="entry name" value="TSP1"/>
    <property type="match status" value="6"/>
</dbReference>
<protein>
    <submittedName>
        <fullName evidence="18">A disintegrin and metalloproteinase with thrombospondin motifs 9 isoform X1</fullName>
    </submittedName>
</protein>